<sequence length="126" mass="13609">MFCLPVSVLPSGSCLRWWISSSDHRPALPPEATTLTASTSSASVSGRRCLHGIVLAGTARSTIQFFVVRLPLAPILPRVKIGSSVVRLRRRRSSVASSGSGGRKWFLVLTRVSLIAGRSSTWKMTC</sequence>
<gene>
    <name evidence="1" type="ORF">BRAPAZ1V2_A08P27510.2</name>
</gene>
<dbReference type="AlphaFoldDB" id="A0A8D9HGJ5"/>
<reference evidence="1 2" key="1">
    <citation type="submission" date="2021-07" db="EMBL/GenBank/DDBJ databases">
        <authorList>
            <consortium name="Genoscope - CEA"/>
            <person name="William W."/>
        </authorList>
    </citation>
    <scope>NUCLEOTIDE SEQUENCE [LARGE SCALE GENOMIC DNA]</scope>
</reference>
<dbReference type="Proteomes" id="UP000694005">
    <property type="component" value="Chromosome A08"/>
</dbReference>
<dbReference type="EMBL" id="LS974624">
    <property type="protein sequence ID" value="CAG7899085.1"/>
    <property type="molecule type" value="Genomic_DNA"/>
</dbReference>
<accession>A0A8D9HGJ5</accession>
<organism evidence="1 2">
    <name type="scientific">Brassica campestris</name>
    <name type="common">Field mustard</name>
    <dbReference type="NCBI Taxonomy" id="3711"/>
    <lineage>
        <taxon>Eukaryota</taxon>
        <taxon>Viridiplantae</taxon>
        <taxon>Streptophyta</taxon>
        <taxon>Embryophyta</taxon>
        <taxon>Tracheophyta</taxon>
        <taxon>Spermatophyta</taxon>
        <taxon>Magnoliopsida</taxon>
        <taxon>eudicotyledons</taxon>
        <taxon>Gunneridae</taxon>
        <taxon>Pentapetalae</taxon>
        <taxon>rosids</taxon>
        <taxon>malvids</taxon>
        <taxon>Brassicales</taxon>
        <taxon>Brassicaceae</taxon>
        <taxon>Brassiceae</taxon>
        <taxon>Brassica</taxon>
    </lineage>
</organism>
<proteinExistence type="predicted"/>
<name>A0A8D9HGJ5_BRACM</name>
<protein>
    <submittedName>
        <fullName evidence="1">Uncharacterized protein</fullName>
    </submittedName>
</protein>
<evidence type="ECO:0000313" key="1">
    <source>
        <dbReference type="EMBL" id="CAG7899085.1"/>
    </source>
</evidence>
<evidence type="ECO:0000313" key="2">
    <source>
        <dbReference type="Proteomes" id="UP000694005"/>
    </source>
</evidence>
<dbReference type="Gramene" id="A08p27510.2_BraZ1">
    <property type="protein sequence ID" value="A08p27510.2_BraZ1.CDS"/>
    <property type="gene ID" value="A08g27510.2_BraZ1"/>
</dbReference>
<feature type="non-terminal residue" evidence="1">
    <location>
        <position position="126"/>
    </location>
</feature>